<reference evidence="2" key="1">
    <citation type="journal article" date="2017" name="PLoS ONE">
        <title>The Agassiz's desert tortoise genome provides a resource for the conservation of a threatened species.</title>
        <authorList>
            <person name="Tollis M."/>
            <person name="DeNardo D.F."/>
            <person name="Cornelius J.A."/>
            <person name="Dolby G.A."/>
            <person name="Edwards T."/>
            <person name="Henen B.T."/>
            <person name="Karl A.E."/>
            <person name="Murphy R.W."/>
            <person name="Kusumi K."/>
        </authorList>
    </citation>
    <scope>NUCLEOTIDE SEQUENCE [LARGE SCALE GENOMIC DNA]</scope>
</reference>
<name>A0A452H376_9SAUR</name>
<reference evidence="1" key="3">
    <citation type="submission" date="2025-09" db="UniProtKB">
        <authorList>
            <consortium name="Ensembl"/>
        </authorList>
    </citation>
    <scope>IDENTIFICATION</scope>
</reference>
<dbReference type="Proteomes" id="UP000291020">
    <property type="component" value="Unassembled WGS sequence"/>
</dbReference>
<protein>
    <submittedName>
        <fullName evidence="1">Uncharacterized protein</fullName>
    </submittedName>
</protein>
<evidence type="ECO:0000313" key="1">
    <source>
        <dbReference type="Ensembl" id="ENSGAGP00000008985.1"/>
    </source>
</evidence>
<keyword evidence="2" id="KW-1185">Reference proteome</keyword>
<sequence length="90" mass="10090">EPRSSPFPANGSCGKWHGPRDMLAIASHSSHWPGTVNRGQWELQDPMCDVTGIDWAPDSNHLETCDDIWNLLCSGSNIISACYFEKENDW</sequence>
<proteinExistence type="predicted"/>
<accession>A0A452H376</accession>
<dbReference type="Ensembl" id="ENSGAGT00000010320.1">
    <property type="protein sequence ID" value="ENSGAGP00000008985.1"/>
    <property type="gene ID" value="ENSGAGG00000007097.1"/>
</dbReference>
<reference evidence="1" key="2">
    <citation type="submission" date="2025-08" db="UniProtKB">
        <authorList>
            <consortium name="Ensembl"/>
        </authorList>
    </citation>
    <scope>IDENTIFICATION</scope>
</reference>
<organism evidence="1 2">
    <name type="scientific">Gopherus agassizii</name>
    <name type="common">Agassiz's desert tortoise</name>
    <dbReference type="NCBI Taxonomy" id="38772"/>
    <lineage>
        <taxon>Eukaryota</taxon>
        <taxon>Metazoa</taxon>
        <taxon>Chordata</taxon>
        <taxon>Craniata</taxon>
        <taxon>Vertebrata</taxon>
        <taxon>Euteleostomi</taxon>
        <taxon>Archelosauria</taxon>
        <taxon>Testudinata</taxon>
        <taxon>Testudines</taxon>
        <taxon>Cryptodira</taxon>
        <taxon>Durocryptodira</taxon>
        <taxon>Testudinoidea</taxon>
        <taxon>Testudinidae</taxon>
        <taxon>Gopherus</taxon>
    </lineage>
</organism>
<dbReference type="AlphaFoldDB" id="A0A452H376"/>
<evidence type="ECO:0000313" key="2">
    <source>
        <dbReference type="Proteomes" id="UP000291020"/>
    </source>
</evidence>